<keyword evidence="1" id="KW-0472">Membrane</keyword>
<sequence length="67" mass="7437">MEGPVRVQVREAIRLACGVLPLALGSTLHSLVWVLADGIKPMNMGMSEHMRITFKENDTTQGHTDYI</sequence>
<accession>A0AA88RE94</accession>
<dbReference type="Proteomes" id="UP001187471">
    <property type="component" value="Unassembled WGS sequence"/>
</dbReference>
<gene>
    <name evidence="2" type="ORF">RJ640_003171</name>
</gene>
<evidence type="ECO:0000256" key="1">
    <source>
        <dbReference type="SAM" id="Phobius"/>
    </source>
</evidence>
<evidence type="ECO:0000313" key="2">
    <source>
        <dbReference type="EMBL" id="KAK2987904.1"/>
    </source>
</evidence>
<protein>
    <submittedName>
        <fullName evidence="2">Uncharacterized protein</fullName>
    </submittedName>
</protein>
<evidence type="ECO:0000313" key="3">
    <source>
        <dbReference type="Proteomes" id="UP001187471"/>
    </source>
</evidence>
<keyword evidence="3" id="KW-1185">Reference proteome</keyword>
<dbReference type="EMBL" id="JAVXUO010000925">
    <property type="protein sequence ID" value="KAK2987904.1"/>
    <property type="molecule type" value="Genomic_DNA"/>
</dbReference>
<proteinExistence type="predicted"/>
<reference evidence="2" key="1">
    <citation type="submission" date="2022-12" db="EMBL/GenBank/DDBJ databases">
        <title>Draft genome assemblies for two species of Escallonia (Escalloniales).</title>
        <authorList>
            <person name="Chanderbali A."/>
            <person name="Dervinis C."/>
            <person name="Anghel I."/>
            <person name="Soltis D."/>
            <person name="Soltis P."/>
            <person name="Zapata F."/>
        </authorList>
    </citation>
    <scope>NUCLEOTIDE SEQUENCE</scope>
    <source>
        <strain evidence="2">UCBG92.1500</strain>
        <tissue evidence="2">Leaf</tissue>
    </source>
</reference>
<comment type="caution">
    <text evidence="2">The sequence shown here is derived from an EMBL/GenBank/DDBJ whole genome shotgun (WGS) entry which is preliminary data.</text>
</comment>
<dbReference type="AlphaFoldDB" id="A0AA88RE94"/>
<organism evidence="2 3">
    <name type="scientific">Escallonia rubra</name>
    <dbReference type="NCBI Taxonomy" id="112253"/>
    <lineage>
        <taxon>Eukaryota</taxon>
        <taxon>Viridiplantae</taxon>
        <taxon>Streptophyta</taxon>
        <taxon>Embryophyta</taxon>
        <taxon>Tracheophyta</taxon>
        <taxon>Spermatophyta</taxon>
        <taxon>Magnoliopsida</taxon>
        <taxon>eudicotyledons</taxon>
        <taxon>Gunneridae</taxon>
        <taxon>Pentapetalae</taxon>
        <taxon>asterids</taxon>
        <taxon>campanulids</taxon>
        <taxon>Escalloniales</taxon>
        <taxon>Escalloniaceae</taxon>
        <taxon>Escallonia</taxon>
    </lineage>
</organism>
<name>A0AA88RE94_9ASTE</name>
<keyword evidence="1" id="KW-0812">Transmembrane</keyword>
<feature type="transmembrane region" description="Helical" evidence="1">
    <location>
        <begin position="12"/>
        <end position="36"/>
    </location>
</feature>
<keyword evidence="1" id="KW-1133">Transmembrane helix</keyword>